<dbReference type="InterPro" id="IPR003779">
    <property type="entry name" value="CMD-like"/>
</dbReference>
<proteinExistence type="predicted"/>
<dbReference type="Pfam" id="PF02627">
    <property type="entry name" value="CMD"/>
    <property type="match status" value="1"/>
</dbReference>
<accession>A0A6C7E9Y5</accession>
<dbReference type="RefSeq" id="WP_015441276.1">
    <property type="nucleotide sequence ID" value="NC_020520.1"/>
</dbReference>
<organism evidence="2 3">
    <name type="scientific">Ilumatobacter coccineus (strain NBRC 103263 / KCTC 29153 / YM16-304)</name>
    <dbReference type="NCBI Taxonomy" id="1313172"/>
    <lineage>
        <taxon>Bacteria</taxon>
        <taxon>Bacillati</taxon>
        <taxon>Actinomycetota</taxon>
        <taxon>Acidimicrobiia</taxon>
        <taxon>Acidimicrobiales</taxon>
        <taxon>Ilumatobacteraceae</taxon>
        <taxon>Ilumatobacter</taxon>
    </lineage>
</organism>
<dbReference type="AlphaFoldDB" id="A0A6C7E9Y5"/>
<dbReference type="InterPro" id="IPR029032">
    <property type="entry name" value="AhpD-like"/>
</dbReference>
<protein>
    <recommendedName>
        <fullName evidence="1">Carboxymuconolactone decarboxylase-like domain-containing protein</fullName>
    </recommendedName>
</protein>
<reference evidence="2 3" key="1">
    <citation type="journal article" date="2013" name="Int. J. Syst. Evol. Microbiol.">
        <title>Ilumatobacter nonamiense sp. nov. and Ilumatobacter coccineum sp. nov., isolated from seashore sand.</title>
        <authorList>
            <person name="Matsumoto A."/>
            <person name="Kasai H."/>
            <person name="Matsuo Y."/>
            <person name="Shizuri Y."/>
            <person name="Ichikawa N."/>
            <person name="Fujita N."/>
            <person name="Omura S."/>
            <person name="Takahashi Y."/>
        </authorList>
    </citation>
    <scope>NUCLEOTIDE SEQUENCE [LARGE SCALE GENOMIC DNA]</scope>
    <source>
        <strain evidence="3">NBRC 103263 / KCTC 29153 / YM16-304</strain>
    </source>
</reference>
<dbReference type="SUPFAM" id="SSF69118">
    <property type="entry name" value="AhpD-like"/>
    <property type="match status" value="1"/>
</dbReference>
<gene>
    <name evidence="2" type="ORF">YM304_17150</name>
</gene>
<dbReference type="KEGG" id="aym:YM304_17150"/>
<evidence type="ECO:0000313" key="3">
    <source>
        <dbReference type="Proteomes" id="UP000011863"/>
    </source>
</evidence>
<evidence type="ECO:0000313" key="2">
    <source>
        <dbReference type="EMBL" id="BAN02029.1"/>
    </source>
</evidence>
<dbReference type="PANTHER" id="PTHR34846">
    <property type="entry name" value="4-CARBOXYMUCONOLACTONE DECARBOXYLASE FAMILY PROTEIN (AFU_ORTHOLOGUE AFUA_6G11590)"/>
    <property type="match status" value="1"/>
</dbReference>
<name>A0A6C7E9Y5_ILUCY</name>
<keyword evidence="3" id="KW-1185">Reference proteome</keyword>
<dbReference type="OrthoDB" id="4704294at2"/>
<evidence type="ECO:0000259" key="1">
    <source>
        <dbReference type="Pfam" id="PF02627"/>
    </source>
</evidence>
<feature type="domain" description="Carboxymuconolactone decarboxylase-like" evidence="1">
    <location>
        <begin position="53"/>
        <end position="131"/>
    </location>
</feature>
<dbReference type="EMBL" id="AP012057">
    <property type="protein sequence ID" value="BAN02029.1"/>
    <property type="molecule type" value="Genomic_DNA"/>
</dbReference>
<dbReference type="Gene3D" id="1.20.1290.10">
    <property type="entry name" value="AhpD-like"/>
    <property type="match status" value="1"/>
</dbReference>
<dbReference type="Proteomes" id="UP000011863">
    <property type="component" value="Chromosome"/>
</dbReference>
<dbReference type="GO" id="GO:0051920">
    <property type="term" value="F:peroxiredoxin activity"/>
    <property type="evidence" value="ECO:0007669"/>
    <property type="project" value="InterPro"/>
</dbReference>
<sequence length="190" mass="20412">MSATPSNGARPTSERIEPVSLDGAEGELADILAGALTHDGTPLNIFGVLGRHPKLLKRFNLMGGFILNKGLIPAREREIVILRVGHNARAEYEFGQHTVIGKQVGLTDTEIAALTRNDGDWSADDAALIALADDLHADDCVSDATWAALSTRWNDEEKIELLIVAGFYRLVSGFLNSAGVQLDDGIPGWP</sequence>
<dbReference type="PANTHER" id="PTHR34846:SF5">
    <property type="entry name" value="CARBOXYMUCONOLACTONE DECARBOXYLASE-LIKE DOMAIN-CONTAINING PROTEIN"/>
    <property type="match status" value="1"/>
</dbReference>